<feature type="chain" id="PRO_5045913100" description="Sporulation protein" evidence="1">
    <location>
        <begin position="20"/>
        <end position="139"/>
    </location>
</feature>
<gene>
    <name evidence="2" type="ORF">JOC48_001763</name>
</gene>
<keyword evidence="3" id="KW-1185">Reference proteome</keyword>
<feature type="signal peptide" evidence="1">
    <location>
        <begin position="1"/>
        <end position="19"/>
    </location>
</feature>
<dbReference type="RefSeq" id="WP_204498770.1">
    <property type="nucleotide sequence ID" value="NZ_JAFBDR010000008.1"/>
</dbReference>
<accession>A0ABS2MZH1</accession>
<comment type="caution">
    <text evidence="2">The sequence shown here is derived from an EMBL/GenBank/DDBJ whole genome shotgun (WGS) entry which is preliminary data.</text>
</comment>
<evidence type="ECO:0000313" key="3">
    <source>
        <dbReference type="Proteomes" id="UP001296943"/>
    </source>
</evidence>
<keyword evidence="1" id="KW-0732">Signal</keyword>
<evidence type="ECO:0000313" key="2">
    <source>
        <dbReference type="EMBL" id="MBM7571267.1"/>
    </source>
</evidence>
<evidence type="ECO:0008006" key="4">
    <source>
        <dbReference type="Google" id="ProtNLM"/>
    </source>
</evidence>
<protein>
    <recommendedName>
        <fullName evidence="4">Sporulation protein</fullName>
    </recommendedName>
</protein>
<name>A0ABS2MZH1_9BACI</name>
<evidence type="ECO:0000256" key="1">
    <source>
        <dbReference type="SAM" id="SignalP"/>
    </source>
</evidence>
<dbReference type="EMBL" id="JAFBDR010000008">
    <property type="protein sequence ID" value="MBM7571267.1"/>
    <property type="molecule type" value="Genomic_DNA"/>
</dbReference>
<sequence length="139" mass="15706">MKYITAMVVVMICFLLLNACTNELSELFSNQHSPLGIDETEMTDENYLQIDQPGPRTFDQTGETGDVEADKEVIRDAANRMPSVTVESITIDHSVATVYVNVDEPLNENEKKAWRDNILTAIKAAMPRYELNVIINERL</sequence>
<reference evidence="2 3" key="1">
    <citation type="submission" date="2021-01" db="EMBL/GenBank/DDBJ databases">
        <title>Genomic Encyclopedia of Type Strains, Phase IV (KMG-IV): sequencing the most valuable type-strain genomes for metagenomic binning, comparative biology and taxonomic classification.</title>
        <authorList>
            <person name="Goeker M."/>
        </authorList>
    </citation>
    <scope>NUCLEOTIDE SEQUENCE [LARGE SCALE GENOMIC DNA]</scope>
    <source>
        <strain evidence="2 3">DSM 23711</strain>
    </source>
</reference>
<dbReference type="Proteomes" id="UP001296943">
    <property type="component" value="Unassembled WGS sequence"/>
</dbReference>
<proteinExistence type="predicted"/>
<organism evidence="2 3">
    <name type="scientific">Aquibacillus albus</name>
    <dbReference type="NCBI Taxonomy" id="1168171"/>
    <lineage>
        <taxon>Bacteria</taxon>
        <taxon>Bacillati</taxon>
        <taxon>Bacillota</taxon>
        <taxon>Bacilli</taxon>
        <taxon>Bacillales</taxon>
        <taxon>Bacillaceae</taxon>
        <taxon>Aquibacillus</taxon>
    </lineage>
</organism>